<protein>
    <submittedName>
        <fullName evidence="1">Uncharacterized protein</fullName>
    </submittedName>
</protein>
<proteinExistence type="evidence at transcript level"/>
<name>B8LRZ3_PICSI</name>
<reference evidence="1" key="1">
    <citation type="submission" date="2007-06" db="EMBL/GenBank/DDBJ databases">
        <title>Full length cDNA sequences from Sitka Spruce (Picea sitchensis).</title>
        <authorList>
            <person name="Ralph S.G."/>
            <person name="Chun H.E."/>
            <person name="Liao N."/>
            <person name="Ali J."/>
            <person name="Reid K."/>
            <person name="Kolosova N."/>
            <person name="Cooper N."/>
            <person name="Cullis C."/>
            <person name="Jancsik S."/>
            <person name="Moore R."/>
            <person name="Mayo M."/>
            <person name="Wagner S."/>
            <person name="Holt R.A."/>
            <person name="Jones S.J.M."/>
            <person name="Marra M.A."/>
            <person name="Ritland C.E."/>
            <person name="Ritland K."/>
            <person name="Bohlmann J."/>
        </authorList>
    </citation>
    <scope>NUCLEOTIDE SEQUENCE</scope>
    <source>
        <tissue evidence="1">Bark</tissue>
    </source>
</reference>
<organism evidence="1">
    <name type="scientific">Picea sitchensis</name>
    <name type="common">Sitka spruce</name>
    <name type="synonym">Pinus sitchensis</name>
    <dbReference type="NCBI Taxonomy" id="3332"/>
    <lineage>
        <taxon>Eukaryota</taxon>
        <taxon>Viridiplantae</taxon>
        <taxon>Streptophyta</taxon>
        <taxon>Embryophyta</taxon>
        <taxon>Tracheophyta</taxon>
        <taxon>Spermatophyta</taxon>
        <taxon>Pinopsida</taxon>
        <taxon>Pinidae</taxon>
        <taxon>Conifers I</taxon>
        <taxon>Pinales</taxon>
        <taxon>Pinaceae</taxon>
        <taxon>Picea</taxon>
    </lineage>
</organism>
<sequence length="59" mass="6225">MTMHPTLWGFTCSPCAQPHARPTQQIAFPIGQSSGVLLNSLNGGGHLYVPTLSQIGTTC</sequence>
<dbReference type="EMBL" id="EF678694">
    <property type="protein sequence ID" value="ABR18423.1"/>
    <property type="molecule type" value="mRNA"/>
</dbReference>
<accession>B8LRZ3</accession>
<evidence type="ECO:0000313" key="1">
    <source>
        <dbReference type="EMBL" id="ABR18423.1"/>
    </source>
</evidence>
<dbReference type="AlphaFoldDB" id="B8LRZ3"/>